<dbReference type="EMBL" id="BORS01000020">
    <property type="protein sequence ID" value="GIO44651.1"/>
    <property type="molecule type" value="Genomic_DNA"/>
</dbReference>
<accession>A0A920CL46</accession>
<evidence type="ECO:0000313" key="1">
    <source>
        <dbReference type="EMBL" id="GIO44651.1"/>
    </source>
</evidence>
<name>A0A920CL46_9BACL</name>
<dbReference type="PANTHER" id="PTHR39166:SF1">
    <property type="entry name" value="BLL1166 PROTEIN"/>
    <property type="match status" value="1"/>
</dbReference>
<proteinExistence type="predicted"/>
<evidence type="ECO:0000313" key="2">
    <source>
        <dbReference type="Proteomes" id="UP000678895"/>
    </source>
</evidence>
<dbReference type="Pfam" id="PF06042">
    <property type="entry name" value="NTP_transf_6"/>
    <property type="match status" value="1"/>
</dbReference>
<sequence length="195" mass="22554">MSYEMSALIELREASSLEALILGQREMIADLQAVASLQLPQGRIAAGYIRNFVWDILHGYSERTPLLDVDVIYYDPNCLDEEAEKEIDARLRELVPKWNWSAKNQARMHLRNGHEPYASAEDAMRYWPETATAIAAFWSKEEIVQISAPLGLEDLLHLRLRENPNCNSSGTFEQRIQSKRWLELWPKLQLVSREI</sequence>
<dbReference type="RefSeq" id="WP_301630570.1">
    <property type="nucleotide sequence ID" value="NZ_BORS01000020.1"/>
</dbReference>
<reference evidence="1" key="1">
    <citation type="submission" date="2021-03" db="EMBL/GenBank/DDBJ databases">
        <title>Antimicrobial resistance genes in bacteria isolated from Japanese honey, and their potential for conferring macrolide and lincosamide resistance in the American foulbrood pathogen Paenibacillus larvae.</title>
        <authorList>
            <person name="Okamoto M."/>
            <person name="Kumagai M."/>
            <person name="Kanamori H."/>
            <person name="Takamatsu D."/>
        </authorList>
    </citation>
    <scope>NUCLEOTIDE SEQUENCE</scope>
    <source>
        <strain evidence="1">J41TS4</strain>
    </source>
</reference>
<organism evidence="1 2">
    <name type="scientific">Paenibacillus apis</name>
    <dbReference type="NCBI Taxonomy" id="1792174"/>
    <lineage>
        <taxon>Bacteria</taxon>
        <taxon>Bacillati</taxon>
        <taxon>Bacillota</taxon>
        <taxon>Bacilli</taxon>
        <taxon>Bacillales</taxon>
        <taxon>Paenibacillaceae</taxon>
        <taxon>Paenibacillus</taxon>
    </lineage>
</organism>
<dbReference type="Proteomes" id="UP000678895">
    <property type="component" value="Unassembled WGS sequence"/>
</dbReference>
<dbReference type="InterPro" id="IPR009267">
    <property type="entry name" value="NTP_transf_6"/>
</dbReference>
<evidence type="ECO:0008006" key="3">
    <source>
        <dbReference type="Google" id="ProtNLM"/>
    </source>
</evidence>
<comment type="caution">
    <text evidence="1">The sequence shown here is derived from an EMBL/GenBank/DDBJ whole genome shotgun (WGS) entry which is preliminary data.</text>
</comment>
<dbReference type="AlphaFoldDB" id="A0A920CL46"/>
<dbReference type="PANTHER" id="PTHR39166">
    <property type="entry name" value="BLL1166 PROTEIN"/>
    <property type="match status" value="1"/>
</dbReference>
<keyword evidence="2" id="KW-1185">Reference proteome</keyword>
<gene>
    <name evidence="1" type="ORF">J41TS4_44090</name>
</gene>
<protein>
    <recommendedName>
        <fullName evidence="3">Nucleotidyltransferase family protein</fullName>
    </recommendedName>
</protein>